<dbReference type="InterPro" id="IPR001173">
    <property type="entry name" value="Glyco_trans_2-like"/>
</dbReference>
<keyword evidence="3" id="KW-1185">Reference proteome</keyword>
<protein>
    <submittedName>
        <fullName evidence="2">Glycosyltransferase</fullName>
    </submittedName>
</protein>
<feature type="domain" description="Glycosyltransferase 2-like" evidence="1">
    <location>
        <begin position="5"/>
        <end position="101"/>
    </location>
</feature>
<dbReference type="SUPFAM" id="SSF53448">
    <property type="entry name" value="Nucleotide-diphospho-sugar transferases"/>
    <property type="match status" value="1"/>
</dbReference>
<accession>A0A7X1E8M5</accession>
<keyword evidence="2" id="KW-0808">Transferase</keyword>
<dbReference type="PANTHER" id="PTHR22916">
    <property type="entry name" value="GLYCOSYLTRANSFERASE"/>
    <property type="match status" value="1"/>
</dbReference>
<name>A0A7X1E8M5_9BACT</name>
<dbReference type="Gene3D" id="3.90.550.10">
    <property type="entry name" value="Spore Coat Polysaccharide Biosynthesis Protein SpsA, Chain A"/>
    <property type="match status" value="1"/>
</dbReference>
<dbReference type="PANTHER" id="PTHR22916:SF3">
    <property type="entry name" value="UDP-GLCNAC:BETAGAL BETA-1,3-N-ACETYLGLUCOSAMINYLTRANSFERASE-LIKE PROTEIN 1"/>
    <property type="match status" value="1"/>
</dbReference>
<dbReference type="InterPro" id="IPR029044">
    <property type="entry name" value="Nucleotide-diphossugar_trans"/>
</dbReference>
<dbReference type="AlphaFoldDB" id="A0A7X1E8M5"/>
<dbReference type="GO" id="GO:0016758">
    <property type="term" value="F:hexosyltransferase activity"/>
    <property type="evidence" value="ECO:0007669"/>
    <property type="project" value="UniProtKB-ARBA"/>
</dbReference>
<gene>
    <name evidence="2" type="ORF">H5P27_12855</name>
</gene>
<dbReference type="Proteomes" id="UP000526501">
    <property type="component" value="Unassembled WGS sequence"/>
</dbReference>
<evidence type="ECO:0000259" key="1">
    <source>
        <dbReference type="Pfam" id="PF00535"/>
    </source>
</evidence>
<dbReference type="SUPFAM" id="SSF53756">
    <property type="entry name" value="UDP-Glycosyltransferase/glycogen phosphorylase"/>
    <property type="match status" value="1"/>
</dbReference>
<sequence>MPFHSIITANYNYRPFLRKVAESVLEQTDRDFEWIIVDDGSTDGSREELLEIEALAPDRIKILLRENGGQAEAFNTAFRHASGTVVSFLDSDDWWYPEKLEWVRHVSANRACCMFQHNLELHDGINSLGRSYRDSLEQGDCFGRYRIISRKELRLPEFTPTTGLSFTRDCLEKVFPIPVSFRVCADGFLTRTAFCHGEISSTLRNLGCYRSHGQNAVLGSGVYHLDHYVQNQLIPSLNSYYRAKAIPLFFDLRHLEKGGRGPFRWLQLKLTQTVVKSDYYSLRRIYPMDEVVKLIMPKRTLVVRSDRNEAALAEIRGILPDSQIDWLISDASPEVYRNKDYADRVIEFPASGNLDLRSLPKRVITELERERYDLVLYTCVNHGDRNNVRRVCRSINAEWFGYRGRGFVFLEGWDSLRLRRLLRRRV</sequence>
<reference evidence="2 3" key="1">
    <citation type="submission" date="2020-07" db="EMBL/GenBank/DDBJ databases">
        <authorList>
            <person name="Feng X."/>
        </authorList>
    </citation>
    <scope>NUCLEOTIDE SEQUENCE [LARGE SCALE GENOMIC DNA]</scope>
    <source>
        <strain evidence="2 3">JCM23202</strain>
    </source>
</reference>
<comment type="caution">
    <text evidence="2">The sequence shown here is derived from an EMBL/GenBank/DDBJ whole genome shotgun (WGS) entry which is preliminary data.</text>
</comment>
<evidence type="ECO:0000313" key="2">
    <source>
        <dbReference type="EMBL" id="MBC2606935.1"/>
    </source>
</evidence>
<organism evidence="2 3">
    <name type="scientific">Pelagicoccus albus</name>
    <dbReference type="NCBI Taxonomy" id="415222"/>
    <lineage>
        <taxon>Bacteria</taxon>
        <taxon>Pseudomonadati</taxon>
        <taxon>Verrucomicrobiota</taxon>
        <taxon>Opitutia</taxon>
        <taxon>Puniceicoccales</taxon>
        <taxon>Pelagicoccaceae</taxon>
        <taxon>Pelagicoccus</taxon>
    </lineage>
</organism>
<evidence type="ECO:0000313" key="3">
    <source>
        <dbReference type="Proteomes" id="UP000526501"/>
    </source>
</evidence>
<dbReference type="Pfam" id="PF00535">
    <property type="entry name" value="Glycos_transf_2"/>
    <property type="match status" value="1"/>
</dbReference>
<dbReference type="Gene3D" id="3.40.50.2000">
    <property type="entry name" value="Glycogen Phosphorylase B"/>
    <property type="match status" value="1"/>
</dbReference>
<dbReference type="CDD" id="cd00761">
    <property type="entry name" value="Glyco_tranf_GTA_type"/>
    <property type="match status" value="1"/>
</dbReference>
<dbReference type="EMBL" id="JACHVC010000012">
    <property type="protein sequence ID" value="MBC2606935.1"/>
    <property type="molecule type" value="Genomic_DNA"/>
</dbReference>
<dbReference type="RefSeq" id="WP_185660804.1">
    <property type="nucleotide sequence ID" value="NZ_CAWPOO010000012.1"/>
</dbReference>
<proteinExistence type="predicted"/>